<feature type="compositionally biased region" description="Polar residues" evidence="5">
    <location>
        <begin position="1"/>
        <end position="22"/>
    </location>
</feature>
<dbReference type="OrthoDB" id="9789811at2"/>
<feature type="region of interest" description="Disordered" evidence="5">
    <location>
        <begin position="1"/>
        <end position="59"/>
    </location>
</feature>
<dbReference type="Pfam" id="PF01025">
    <property type="entry name" value="GrpE"/>
    <property type="match status" value="1"/>
</dbReference>
<comment type="subcellular location">
    <subcellularLocation>
        <location evidence="3">Cytoplasm</location>
    </subcellularLocation>
</comment>
<dbReference type="GO" id="GO:0051082">
    <property type="term" value="F:unfolded protein binding"/>
    <property type="evidence" value="ECO:0007669"/>
    <property type="project" value="TreeGrafter"/>
</dbReference>
<comment type="subunit">
    <text evidence="3">Homodimer.</text>
</comment>
<evidence type="ECO:0000256" key="4">
    <source>
        <dbReference type="RuleBase" id="RU004478"/>
    </source>
</evidence>
<dbReference type="GO" id="GO:0005737">
    <property type="term" value="C:cytoplasm"/>
    <property type="evidence" value="ECO:0007669"/>
    <property type="project" value="UniProtKB-SubCell"/>
</dbReference>
<dbReference type="PATRIC" id="fig|1297742.4.peg.2596"/>
<keyword evidence="3 6" id="KW-0346">Stress response</keyword>
<dbReference type="KEGG" id="mym:A176_002571"/>
<dbReference type="EMBL" id="CP012109">
    <property type="protein sequence ID" value="AKQ65659.1"/>
    <property type="molecule type" value="Genomic_DNA"/>
</dbReference>
<evidence type="ECO:0000313" key="7">
    <source>
        <dbReference type="Proteomes" id="UP000009026"/>
    </source>
</evidence>
<comment type="function">
    <text evidence="3">Participates actively in the response to hyperosmotic and heat shock by preventing the aggregation of stress-denatured proteins, in association with DnaK and GrpE. It is the nucleotide exchange factor for DnaK and may function as a thermosensor. Unfolded proteins bind initially to DnaJ; upon interaction with the DnaJ-bound protein, DnaK hydrolyzes its bound ATP, resulting in the formation of a stable complex. GrpE releases ADP from DnaK; ATP binding to DnaK triggers the release of the substrate protein, thus completing the reaction cycle. Several rounds of ATP-dependent interactions between DnaJ, DnaK and GrpE are required for fully efficient folding.</text>
</comment>
<dbReference type="GO" id="GO:0000774">
    <property type="term" value="F:adenyl-nucleotide exchange factor activity"/>
    <property type="evidence" value="ECO:0007669"/>
    <property type="project" value="InterPro"/>
</dbReference>
<dbReference type="GO" id="GO:0006457">
    <property type="term" value="P:protein folding"/>
    <property type="evidence" value="ECO:0007669"/>
    <property type="project" value="InterPro"/>
</dbReference>
<evidence type="ECO:0000256" key="2">
    <source>
        <dbReference type="ARBA" id="ARBA00023186"/>
    </source>
</evidence>
<dbReference type="RefSeq" id="WP_002638619.1">
    <property type="nucleotide sequence ID" value="NZ_CP012109.1"/>
</dbReference>
<dbReference type="AlphaFoldDB" id="A0A0H4WS70"/>
<dbReference type="eggNOG" id="COG0576">
    <property type="taxonomic scope" value="Bacteria"/>
</dbReference>
<keyword evidence="3" id="KW-0963">Cytoplasm</keyword>
<proteinExistence type="inferred from homology"/>
<keyword evidence="7" id="KW-1185">Reference proteome</keyword>
<dbReference type="Proteomes" id="UP000009026">
    <property type="component" value="Chromosome"/>
</dbReference>
<dbReference type="Gene3D" id="2.30.22.10">
    <property type="entry name" value="Head domain of nucleotide exchange factor GrpE"/>
    <property type="match status" value="1"/>
</dbReference>
<evidence type="ECO:0000256" key="3">
    <source>
        <dbReference type="HAMAP-Rule" id="MF_01151"/>
    </source>
</evidence>
<dbReference type="Gene3D" id="3.90.20.20">
    <property type="match status" value="1"/>
</dbReference>
<dbReference type="PANTHER" id="PTHR21237">
    <property type="entry name" value="GRPE PROTEIN"/>
    <property type="match status" value="1"/>
</dbReference>
<reference evidence="6 7" key="1">
    <citation type="journal article" date="2016" name="PLoS ONE">
        <title>Complete Genome Sequence and Comparative Genomics of a Novel Myxobacterium Myxococcus hansupus.</title>
        <authorList>
            <person name="Sharma G."/>
            <person name="Narwani T."/>
            <person name="Subramanian S."/>
        </authorList>
    </citation>
    <scope>NUCLEOTIDE SEQUENCE [LARGE SCALE GENOMIC DNA]</scope>
    <source>
        <strain evidence="7">mixupus</strain>
    </source>
</reference>
<comment type="similarity">
    <text evidence="1 3 4">Belongs to the GrpE family.</text>
</comment>
<dbReference type="HAMAP" id="MF_01151">
    <property type="entry name" value="GrpE"/>
    <property type="match status" value="1"/>
</dbReference>
<dbReference type="SUPFAM" id="SSF58014">
    <property type="entry name" value="Coiled-coil domain of nucleotide exchange factor GrpE"/>
    <property type="match status" value="1"/>
</dbReference>
<organism evidence="6 7">
    <name type="scientific">Pseudomyxococcus hansupus</name>
    <dbReference type="NCBI Taxonomy" id="1297742"/>
    <lineage>
        <taxon>Bacteria</taxon>
        <taxon>Pseudomonadati</taxon>
        <taxon>Myxococcota</taxon>
        <taxon>Myxococcia</taxon>
        <taxon>Myxococcales</taxon>
        <taxon>Cystobacterineae</taxon>
        <taxon>Myxococcaceae</taxon>
        <taxon>Pseudomyxococcus</taxon>
    </lineage>
</organism>
<dbReference type="InterPro" id="IPR000740">
    <property type="entry name" value="GrpE"/>
</dbReference>
<name>A0A0H4WS70_9BACT</name>
<dbReference type="CDD" id="cd00446">
    <property type="entry name" value="GrpE"/>
    <property type="match status" value="1"/>
</dbReference>
<gene>
    <name evidence="3" type="primary">grpE</name>
    <name evidence="6" type="ORF">A176_002571</name>
</gene>
<dbReference type="PANTHER" id="PTHR21237:SF23">
    <property type="entry name" value="GRPE PROTEIN HOMOLOG, MITOCHONDRIAL"/>
    <property type="match status" value="1"/>
</dbReference>
<dbReference type="GO" id="GO:0042803">
    <property type="term" value="F:protein homodimerization activity"/>
    <property type="evidence" value="ECO:0007669"/>
    <property type="project" value="InterPro"/>
</dbReference>
<evidence type="ECO:0000256" key="1">
    <source>
        <dbReference type="ARBA" id="ARBA00009054"/>
    </source>
</evidence>
<dbReference type="STRING" id="1297742.A176_002571"/>
<dbReference type="PRINTS" id="PR00773">
    <property type="entry name" value="GRPEPROTEIN"/>
</dbReference>
<feature type="compositionally biased region" description="Basic and acidic residues" evidence="5">
    <location>
        <begin position="44"/>
        <end position="59"/>
    </location>
</feature>
<protein>
    <recommendedName>
        <fullName evidence="3">Protein GrpE</fullName>
    </recommendedName>
    <alternativeName>
        <fullName evidence="3">HSP-70 cofactor</fullName>
    </alternativeName>
</protein>
<dbReference type="SUPFAM" id="SSF51064">
    <property type="entry name" value="Head domain of nucleotide exchange factor GrpE"/>
    <property type="match status" value="1"/>
</dbReference>
<keyword evidence="2 3" id="KW-0143">Chaperone</keyword>
<dbReference type="InterPro" id="IPR009012">
    <property type="entry name" value="GrpE_head"/>
</dbReference>
<evidence type="ECO:0000313" key="6">
    <source>
        <dbReference type="EMBL" id="AKQ65659.1"/>
    </source>
</evidence>
<accession>A0A0H4WS70</accession>
<evidence type="ECO:0000256" key="5">
    <source>
        <dbReference type="SAM" id="MobiDB-lite"/>
    </source>
</evidence>
<dbReference type="InterPro" id="IPR013805">
    <property type="entry name" value="GrpE_CC"/>
</dbReference>
<sequence>MAGNTPTDAASEASQQPPSNNGEGPVSAAGATSSPQQGPEADVSDERGASAKDPERERLVAELDTLRKKYDTAVRAVQAGEKDREEFKQRLTRERERMLDVERGNVAVTLLEAIDELDRCLSASAQDASPLAEGVRMIRDVLLTKVQGTGIERLQVVGQTFDPNVAEAADMEITATPDEDQRIVAELRAGYRLKDRVIRPARVKVAKYIAPAQA</sequence>
<dbReference type="GO" id="GO:0051087">
    <property type="term" value="F:protein-folding chaperone binding"/>
    <property type="evidence" value="ECO:0007669"/>
    <property type="project" value="InterPro"/>
</dbReference>